<dbReference type="InterPro" id="IPR007844">
    <property type="entry name" value="AsmA"/>
</dbReference>
<dbReference type="InterPro" id="IPR052894">
    <property type="entry name" value="AsmA-related"/>
</dbReference>
<dbReference type="PANTHER" id="PTHR30441:SF9">
    <property type="entry name" value="ASMA FAMILY PROTEIN YHJG"/>
    <property type="match status" value="1"/>
</dbReference>
<dbReference type="AlphaFoldDB" id="A0A1A7C2L0"/>
<comment type="caution">
    <text evidence="3">The sequence shown here is derived from an EMBL/GenBank/DDBJ whole genome shotgun (WGS) entry which is preliminary data.</text>
</comment>
<evidence type="ECO:0000313" key="4">
    <source>
        <dbReference type="Proteomes" id="UP000092713"/>
    </source>
</evidence>
<dbReference type="STRING" id="1747903.ASR47_1014101"/>
<evidence type="ECO:0000256" key="1">
    <source>
        <dbReference type="SAM" id="MobiDB-lite"/>
    </source>
</evidence>
<evidence type="ECO:0000259" key="2">
    <source>
        <dbReference type="Pfam" id="PF05170"/>
    </source>
</evidence>
<dbReference type="Pfam" id="PF05170">
    <property type="entry name" value="AsmA"/>
    <property type="match status" value="2"/>
</dbReference>
<dbReference type="EMBL" id="LOCQ01000049">
    <property type="protein sequence ID" value="OBV40186.1"/>
    <property type="molecule type" value="Genomic_DNA"/>
</dbReference>
<dbReference type="RefSeq" id="WP_065307232.1">
    <property type="nucleotide sequence ID" value="NZ_LOCQ01000049.1"/>
</dbReference>
<proteinExistence type="predicted"/>
<dbReference type="PANTHER" id="PTHR30441">
    <property type="entry name" value="DUF748 DOMAIN-CONTAINING PROTEIN"/>
    <property type="match status" value="1"/>
</dbReference>
<gene>
    <name evidence="3" type="ORF">ASR47_1014101</name>
</gene>
<accession>A0A1A7C2L0</accession>
<name>A0A1A7C2L0_9BURK</name>
<feature type="domain" description="AsmA" evidence="2">
    <location>
        <begin position="201"/>
        <end position="564"/>
    </location>
</feature>
<dbReference type="GO" id="GO:0090313">
    <property type="term" value="P:regulation of protein targeting to membrane"/>
    <property type="evidence" value="ECO:0007669"/>
    <property type="project" value="TreeGrafter"/>
</dbReference>
<evidence type="ECO:0000313" key="3">
    <source>
        <dbReference type="EMBL" id="OBV40186.1"/>
    </source>
</evidence>
<feature type="region of interest" description="Disordered" evidence="1">
    <location>
        <begin position="660"/>
        <end position="694"/>
    </location>
</feature>
<organism evidence="3 4">
    <name type="scientific">Janthinobacterium psychrotolerans</name>
    <dbReference type="NCBI Taxonomy" id="1747903"/>
    <lineage>
        <taxon>Bacteria</taxon>
        <taxon>Pseudomonadati</taxon>
        <taxon>Pseudomonadota</taxon>
        <taxon>Betaproteobacteria</taxon>
        <taxon>Burkholderiales</taxon>
        <taxon>Oxalobacteraceae</taxon>
        <taxon>Janthinobacterium</taxon>
    </lineage>
</organism>
<feature type="domain" description="AsmA" evidence="2">
    <location>
        <begin position="11"/>
        <end position="197"/>
    </location>
</feature>
<sequence>MPHLPLPKSRRAKIALSSAGLLVVVPAVALVVLMNADWNRAKPWLSARTSEALGRPLVIDGDLSLTWRQPAVTGQRGWRDYLPWPHLQAQSVRMGNPAGITAEPGHPDSARVSQLAFSLNPLALLNKKIVIPELRFDSPAVRLLRGKDGNNNWTFEKQNPDSAWQFELQSVVFSKGTVYLTDGVTNSSMKAEVDTIVDPRYGIAWTVAGTYRGAPVKGSGKAGGVLSLRQQGTPFPLQAEMHSGGTSLAIVGTLTRPTRLAALDVLLKIAGPSMAQLYPLTGVLLPETPPFSAQGRLTGVIKRGGGDWVYDKFSGKVGSSDVEGKMTYSERKPRNFLTGNVHSRLLQFSDLGPLVGADNRASKAQRGARHLQPAGRVLPVETFRTERWTSLDADVRYTADKITRDADLPISQVDTHIVLKDSVLSLNPLNFNIAGGTLVSQIRMDGSGKTVTGGIAAELKASARRMQIKQLFPKLAPLQASVGQINGDAALTATGNSVASLLGNSNGEVKALINGGSVSKLLLEEMGLNIGSVVLAKLAGDKQVRLNCMAADFGVTHGLMQTRQFIVDTQDATLHVNGTVNLENEQLDLTLKPDSKGVRIFSLRSPLYVKGTFSDPDVSVDKGVLALRAGGALALAAVAPFAALLPLVNAGPGEQSECAALLSQAGSKPVAPPPGQQRARQGARPKTGERAIPR</sequence>
<dbReference type="PATRIC" id="fig|1747903.4.peg.3814"/>
<keyword evidence="4" id="KW-1185">Reference proteome</keyword>
<dbReference type="OrthoDB" id="5749006at2"/>
<reference evidence="3 4" key="1">
    <citation type="submission" date="2016-04" db="EMBL/GenBank/DDBJ databases">
        <title>Draft genome sequence of Janthinobacterium psychrotolerans sp. nov., isolated from freshwater sediments in Denmark.</title>
        <authorList>
            <person name="Gong X."/>
            <person name="Skrivergaard S."/>
            <person name="Korsgaard B.S."/>
            <person name="Schreiber L."/>
            <person name="Marshall I.P."/>
            <person name="Finster K."/>
            <person name="Schramm A."/>
        </authorList>
    </citation>
    <scope>NUCLEOTIDE SEQUENCE [LARGE SCALE GENOMIC DNA]</scope>
    <source>
        <strain evidence="3 4">S3-2</strain>
    </source>
</reference>
<protein>
    <recommendedName>
        <fullName evidence="2">AsmA domain-containing protein</fullName>
    </recommendedName>
</protein>
<dbReference type="Proteomes" id="UP000092713">
    <property type="component" value="Unassembled WGS sequence"/>
</dbReference>
<dbReference type="GO" id="GO:0005886">
    <property type="term" value="C:plasma membrane"/>
    <property type="evidence" value="ECO:0007669"/>
    <property type="project" value="TreeGrafter"/>
</dbReference>